<sequence>MTEGIPNSDLHLHIIYENQKKGFKADAVYCALAVNDIARPIFGQVSFNIYNMFEQDDNPVVFNNDLEITIHEIIHIVGFSANAMYYWMNPKTNKRYGKEYKKDLQIEKTIRKIKTVFLTSKNVVEVTRKYYNCPTAEGMQIENQGGQGTQGAHWEKTIIFN</sequence>
<dbReference type="EMBL" id="GL983312">
    <property type="protein sequence ID" value="EGR33805.1"/>
    <property type="molecule type" value="Genomic_DNA"/>
</dbReference>
<dbReference type="STRING" id="857967.G0QLV1"/>
<keyword evidence="5 8" id="KW-0862">Zinc</keyword>
<dbReference type="InParanoid" id="G0QLV1"/>
<dbReference type="AlphaFoldDB" id="G0QLV1"/>
<keyword evidence="6 8" id="KW-0482">Metalloprotease</keyword>
<evidence type="ECO:0000256" key="1">
    <source>
        <dbReference type="ARBA" id="ARBA00005860"/>
    </source>
</evidence>
<accession>G0QLV1</accession>
<proteinExistence type="inferred from homology"/>
<dbReference type="Gene3D" id="3.10.170.20">
    <property type="match status" value="1"/>
</dbReference>
<dbReference type="GO" id="GO:0016020">
    <property type="term" value="C:membrane"/>
    <property type="evidence" value="ECO:0007669"/>
    <property type="project" value="InterPro"/>
</dbReference>
<dbReference type="EC" id="3.4.24.36" evidence="9"/>
<dbReference type="GO" id="GO:0005737">
    <property type="term" value="C:cytoplasm"/>
    <property type="evidence" value="ECO:0007669"/>
    <property type="project" value="TreeGrafter"/>
</dbReference>
<evidence type="ECO:0000256" key="6">
    <source>
        <dbReference type="ARBA" id="ARBA00023049"/>
    </source>
</evidence>
<dbReference type="GO" id="GO:0006508">
    <property type="term" value="P:proteolysis"/>
    <property type="evidence" value="ECO:0007669"/>
    <property type="project" value="UniProtKB-KW"/>
</dbReference>
<evidence type="ECO:0000256" key="7">
    <source>
        <dbReference type="PIRSR" id="PIRSR601577-1"/>
    </source>
</evidence>
<dbReference type="RefSeq" id="XP_004039029.1">
    <property type="nucleotide sequence ID" value="XM_004038981.1"/>
</dbReference>
<evidence type="ECO:0000313" key="9">
    <source>
        <dbReference type="EMBL" id="EGR33805.1"/>
    </source>
</evidence>
<protein>
    <submittedName>
        <fullName evidence="9">Leishmanolysin family protein, putative</fullName>
        <ecNumber evidence="9">3.4.24.36</ecNumber>
    </submittedName>
</protein>
<evidence type="ECO:0000256" key="2">
    <source>
        <dbReference type="ARBA" id="ARBA00022670"/>
    </source>
</evidence>
<dbReference type="Proteomes" id="UP000008983">
    <property type="component" value="Unassembled WGS sequence"/>
</dbReference>
<evidence type="ECO:0000313" key="10">
    <source>
        <dbReference type="Proteomes" id="UP000008983"/>
    </source>
</evidence>
<feature type="non-terminal residue" evidence="9">
    <location>
        <position position="161"/>
    </location>
</feature>
<evidence type="ECO:0000256" key="3">
    <source>
        <dbReference type="ARBA" id="ARBA00022723"/>
    </source>
</evidence>
<keyword evidence="2" id="KW-0645">Protease</keyword>
<keyword evidence="4 9" id="KW-0378">Hydrolase</keyword>
<dbReference type="PANTHER" id="PTHR10942">
    <property type="entry name" value="LEISHMANOLYSIN-LIKE PEPTIDASE"/>
    <property type="match status" value="1"/>
</dbReference>
<dbReference type="Pfam" id="PF01457">
    <property type="entry name" value="Peptidase_M8"/>
    <property type="match status" value="1"/>
</dbReference>
<evidence type="ECO:0000256" key="4">
    <source>
        <dbReference type="ARBA" id="ARBA00022801"/>
    </source>
</evidence>
<evidence type="ECO:0000256" key="8">
    <source>
        <dbReference type="PIRSR" id="PIRSR601577-2"/>
    </source>
</evidence>
<gene>
    <name evidence="9" type="ORF">IMG5_037030</name>
</gene>
<dbReference type="PANTHER" id="PTHR10942:SF0">
    <property type="entry name" value="LEISHMANOLYSIN-LIKE PEPTIDASE"/>
    <property type="match status" value="1"/>
</dbReference>
<dbReference type="eggNOG" id="KOG2556">
    <property type="taxonomic scope" value="Eukaryota"/>
</dbReference>
<reference evidence="9 10" key="1">
    <citation type="submission" date="2011-07" db="EMBL/GenBank/DDBJ databases">
        <authorList>
            <person name="Coyne R."/>
            <person name="Brami D."/>
            <person name="Johnson J."/>
            <person name="Hostetler J."/>
            <person name="Hannick L."/>
            <person name="Clark T."/>
            <person name="Cassidy-Hanley D."/>
            <person name="Inman J."/>
        </authorList>
    </citation>
    <scope>NUCLEOTIDE SEQUENCE [LARGE SCALE GENOMIC DNA]</scope>
    <source>
        <strain evidence="9 10">G5</strain>
    </source>
</reference>
<name>G0QLV1_ICHMU</name>
<keyword evidence="10" id="KW-1185">Reference proteome</keyword>
<feature type="binding site" evidence="8">
    <location>
        <position position="71"/>
    </location>
    <ligand>
        <name>Zn(2+)</name>
        <dbReference type="ChEBI" id="CHEBI:29105"/>
        <note>catalytic</note>
    </ligand>
</feature>
<feature type="active site" evidence="7">
    <location>
        <position position="72"/>
    </location>
</feature>
<dbReference type="GO" id="GO:0007155">
    <property type="term" value="P:cell adhesion"/>
    <property type="evidence" value="ECO:0007669"/>
    <property type="project" value="InterPro"/>
</dbReference>
<dbReference type="OMA" id="ATIFAHW"/>
<dbReference type="InterPro" id="IPR001577">
    <property type="entry name" value="Peptidase_M8"/>
</dbReference>
<feature type="binding site" evidence="8">
    <location>
        <position position="153"/>
    </location>
    <ligand>
        <name>Zn(2+)</name>
        <dbReference type="ChEBI" id="CHEBI:29105"/>
        <note>catalytic</note>
    </ligand>
</feature>
<keyword evidence="3 8" id="KW-0479">Metal-binding</keyword>
<dbReference type="GeneID" id="14909993"/>
<evidence type="ECO:0000256" key="5">
    <source>
        <dbReference type="ARBA" id="ARBA00022833"/>
    </source>
</evidence>
<comment type="cofactor">
    <cofactor evidence="8">
        <name>Zn(2+)</name>
        <dbReference type="ChEBI" id="CHEBI:29105"/>
    </cofactor>
    <text evidence="8">Binds 1 zinc ion per subunit.</text>
</comment>
<dbReference type="GO" id="GO:0046872">
    <property type="term" value="F:metal ion binding"/>
    <property type="evidence" value="ECO:0007669"/>
    <property type="project" value="UniProtKB-KW"/>
</dbReference>
<feature type="binding site" evidence="8">
    <location>
        <position position="75"/>
    </location>
    <ligand>
        <name>Zn(2+)</name>
        <dbReference type="ChEBI" id="CHEBI:29105"/>
        <note>catalytic</note>
    </ligand>
</feature>
<dbReference type="SUPFAM" id="SSF55486">
    <property type="entry name" value="Metalloproteases ('zincins'), catalytic domain"/>
    <property type="match status" value="1"/>
</dbReference>
<organism evidence="9 10">
    <name type="scientific">Ichthyophthirius multifiliis</name>
    <name type="common">White spot disease agent</name>
    <name type="synonym">Ich</name>
    <dbReference type="NCBI Taxonomy" id="5932"/>
    <lineage>
        <taxon>Eukaryota</taxon>
        <taxon>Sar</taxon>
        <taxon>Alveolata</taxon>
        <taxon>Ciliophora</taxon>
        <taxon>Intramacronucleata</taxon>
        <taxon>Oligohymenophorea</taxon>
        <taxon>Hymenostomatida</taxon>
        <taxon>Ophryoglenina</taxon>
        <taxon>Ichthyophthirius</taxon>
    </lineage>
</organism>
<dbReference type="Gene3D" id="3.90.132.10">
    <property type="entry name" value="Leishmanolysin , domain 2"/>
    <property type="match status" value="1"/>
</dbReference>
<dbReference type="GO" id="GO:0004222">
    <property type="term" value="F:metalloendopeptidase activity"/>
    <property type="evidence" value="ECO:0007669"/>
    <property type="project" value="InterPro"/>
</dbReference>
<dbReference type="OrthoDB" id="311195at2759"/>
<comment type="similarity">
    <text evidence="1">Belongs to the peptidase M8 family.</text>
</comment>